<sequence>MRAAVILTVLWLSNVLMGGIRFEEKVFLPWGTEINEIGLRHGPGGPFGPTFIFIDDEIIQIIDTQNKLFKSFIDRQIINSLPLPSSHIVKADYNQNGTLLLLSNNHTWRIGPGGNNFITSSESFPKRATDRTERIDKNQFRLVTAQGTAIYFNETNIATVKVLGQTPSGLRYI</sequence>
<name>A0A382LE33_9ZZZZ</name>
<organism evidence="1">
    <name type="scientific">marine metagenome</name>
    <dbReference type="NCBI Taxonomy" id="408172"/>
    <lineage>
        <taxon>unclassified sequences</taxon>
        <taxon>metagenomes</taxon>
        <taxon>ecological metagenomes</taxon>
    </lineage>
</organism>
<reference evidence="1" key="1">
    <citation type="submission" date="2018-05" db="EMBL/GenBank/DDBJ databases">
        <authorList>
            <person name="Lanie J.A."/>
            <person name="Ng W.-L."/>
            <person name="Kazmierczak K.M."/>
            <person name="Andrzejewski T.M."/>
            <person name="Davidsen T.M."/>
            <person name="Wayne K.J."/>
            <person name="Tettelin H."/>
            <person name="Glass J.I."/>
            <person name="Rusch D."/>
            <person name="Podicherti R."/>
            <person name="Tsui H.-C.T."/>
            <person name="Winkler M.E."/>
        </authorList>
    </citation>
    <scope>NUCLEOTIDE SEQUENCE</scope>
</reference>
<gene>
    <name evidence="1" type="ORF">METZ01_LOCUS287978</name>
</gene>
<proteinExistence type="predicted"/>
<evidence type="ECO:0000313" key="1">
    <source>
        <dbReference type="EMBL" id="SVC35124.1"/>
    </source>
</evidence>
<dbReference type="AlphaFoldDB" id="A0A382LE33"/>
<feature type="non-terminal residue" evidence="1">
    <location>
        <position position="173"/>
    </location>
</feature>
<accession>A0A382LE33</accession>
<dbReference type="EMBL" id="UINC01086551">
    <property type="protein sequence ID" value="SVC35124.1"/>
    <property type="molecule type" value="Genomic_DNA"/>
</dbReference>
<protein>
    <submittedName>
        <fullName evidence="1">Uncharacterized protein</fullName>
    </submittedName>
</protein>